<dbReference type="Pfam" id="PF13175">
    <property type="entry name" value="AAA_15"/>
    <property type="match status" value="1"/>
</dbReference>
<dbReference type="Gene3D" id="3.40.50.300">
    <property type="entry name" value="P-loop containing nucleotide triphosphate hydrolases"/>
    <property type="match status" value="1"/>
</dbReference>
<organism evidence="2 3">
    <name type="scientific">Candidatus Methanoperedens nitratireducens</name>
    <dbReference type="NCBI Taxonomy" id="1392998"/>
    <lineage>
        <taxon>Archaea</taxon>
        <taxon>Methanobacteriati</taxon>
        <taxon>Methanobacteriota</taxon>
        <taxon>Stenosarchaea group</taxon>
        <taxon>Methanomicrobia</taxon>
        <taxon>Methanosarcinales</taxon>
        <taxon>ANME-2 cluster</taxon>
        <taxon>Candidatus Methanoperedentaceae</taxon>
        <taxon>Candidatus Methanoperedens</taxon>
    </lineage>
</organism>
<sequence>MSDIRSNIQMIYVPAIREPSHQLKNASGTILWRILNGINWPEDINEQINDHMKPVNSIFDNQDGVKQVQKIIQTQWQSFHKDSRYTETKIKFTNSDLNSILNKIDIEFSPTEIPKSYNINSLGEGLKSLFYLSLVNSLLEIEFISQTESAEEKAFNLLPPALTILAVEEPENHIAPQLLGRIIDNLYQISKKKNSQVILTSHSPSIIKRIKPESIRHLRISKENLCTKINKILLPNAIDEAHKYVKEAVTCYSEIYFARLVIFGEGDTESIIIPKGDRNSWFKDRPVWNKRCSIGW</sequence>
<dbReference type="AlphaFoldDB" id="A0A0P8AB35"/>
<evidence type="ECO:0000259" key="1">
    <source>
        <dbReference type="Pfam" id="PF13175"/>
    </source>
</evidence>
<dbReference type="SUPFAM" id="SSF52540">
    <property type="entry name" value="P-loop containing nucleoside triphosphate hydrolases"/>
    <property type="match status" value="1"/>
</dbReference>
<protein>
    <recommendedName>
        <fullName evidence="1">Endonuclease GajA/Old nuclease/RecF-like AAA domain-containing protein</fullName>
    </recommendedName>
</protein>
<name>A0A0P8AB35_9EURY</name>
<dbReference type="InterPro" id="IPR027417">
    <property type="entry name" value="P-loop_NTPase"/>
</dbReference>
<dbReference type="InterPro" id="IPR041685">
    <property type="entry name" value="AAA_GajA/Old/RecF-like"/>
</dbReference>
<accession>A0A0P8AB35</accession>
<dbReference type="PANTHER" id="PTHR43581">
    <property type="entry name" value="ATP/GTP PHOSPHATASE"/>
    <property type="match status" value="1"/>
</dbReference>
<reference evidence="2 3" key="1">
    <citation type="submission" date="2015-09" db="EMBL/GenBank/DDBJ databases">
        <title>A metagenomics-based metabolic model of nitrate-dependent anaerobic oxidation of methane by Methanoperedens-like archaea.</title>
        <authorList>
            <person name="Arshad A."/>
            <person name="Speth D.R."/>
            <person name="De Graaf R.M."/>
            <person name="Op Den Camp H.J."/>
            <person name="Jetten M.S."/>
            <person name="Welte C.U."/>
        </authorList>
    </citation>
    <scope>NUCLEOTIDE SEQUENCE [LARGE SCALE GENOMIC DNA]</scope>
</reference>
<dbReference type="InterPro" id="IPR051396">
    <property type="entry name" value="Bact_Antivir_Def_Nuclease"/>
</dbReference>
<dbReference type="Proteomes" id="UP000050360">
    <property type="component" value="Unassembled WGS sequence"/>
</dbReference>
<dbReference type="PANTHER" id="PTHR43581:SF4">
    <property type="entry name" value="ATP_GTP PHOSPHATASE"/>
    <property type="match status" value="1"/>
</dbReference>
<gene>
    <name evidence="2" type="ORF">MPEBLZ_01613</name>
</gene>
<feature type="domain" description="Endonuclease GajA/Old nuclease/RecF-like AAA" evidence="1">
    <location>
        <begin position="8"/>
        <end position="207"/>
    </location>
</feature>
<comment type="caution">
    <text evidence="2">The sequence shown here is derived from an EMBL/GenBank/DDBJ whole genome shotgun (WGS) entry which is preliminary data.</text>
</comment>
<dbReference type="PATRIC" id="fig|1719120.3.peg.1751"/>
<proteinExistence type="predicted"/>
<evidence type="ECO:0000313" key="2">
    <source>
        <dbReference type="EMBL" id="KPQ43832.1"/>
    </source>
</evidence>
<dbReference type="EMBL" id="LKCM01000125">
    <property type="protein sequence ID" value="KPQ43832.1"/>
    <property type="molecule type" value="Genomic_DNA"/>
</dbReference>
<evidence type="ECO:0000313" key="3">
    <source>
        <dbReference type="Proteomes" id="UP000050360"/>
    </source>
</evidence>